<gene>
    <name evidence="2" type="ORF">GS399_03280</name>
</gene>
<organism evidence="2 3">
    <name type="scientific">Hufsiella arboris</name>
    <dbReference type="NCBI Taxonomy" id="2695275"/>
    <lineage>
        <taxon>Bacteria</taxon>
        <taxon>Pseudomonadati</taxon>
        <taxon>Bacteroidota</taxon>
        <taxon>Sphingobacteriia</taxon>
        <taxon>Sphingobacteriales</taxon>
        <taxon>Sphingobacteriaceae</taxon>
        <taxon>Hufsiella</taxon>
    </lineage>
</organism>
<dbReference type="SUPFAM" id="SSF51445">
    <property type="entry name" value="(Trans)glycosidases"/>
    <property type="match status" value="1"/>
</dbReference>
<dbReference type="PROSITE" id="PS51257">
    <property type="entry name" value="PROKAR_LIPOPROTEIN"/>
    <property type="match status" value="1"/>
</dbReference>
<sequence length="360" mass="40152">MFKYSYLQKTVIISLVAVSIFTQSCKKGEIISTPTLSDQNKLSAAALESTSTSPILAGSSLQLGINGHPLDGTGAYSYLTAAKQVELLKSMGMTWYRVDVTTMSDGSITVPYLYNPLKEAAIAGKVNILPVLYTRTLNMSATESASYEAGKKIGGNFAAKYGAYFNYYELGNELDLKILLAGKSGQSQSHYDTAKFKIIAAYLKGMDVGIKEMDPGAKTMVDASWLHYAFFWLLDNYGVKYDIIAYHWYSEMESAAAGTTYKIDDITKKLSGTFSKPIWFTEFGQRFKNNGVDEENQQKFITSFLEKCKKNPRVQVVMGYELLDEPQKNSLLESNYGFLKWQAYPNSWSKKLVAETLTIK</sequence>
<keyword evidence="3" id="KW-1185">Reference proteome</keyword>
<reference evidence="2 3" key="1">
    <citation type="submission" date="2019-11" db="EMBL/GenBank/DDBJ databases">
        <title>Pedobacter sp. HMF7647 Genome sequencing and assembly.</title>
        <authorList>
            <person name="Kang H."/>
            <person name="Kim H."/>
            <person name="Joh K."/>
        </authorList>
    </citation>
    <scope>NUCLEOTIDE SEQUENCE [LARGE SCALE GENOMIC DNA]</scope>
    <source>
        <strain evidence="2 3">HMF7647</strain>
    </source>
</reference>
<protein>
    <recommendedName>
        <fullName evidence="1">Asl1-like glycosyl hydrolase catalytic domain-containing protein</fullName>
    </recommendedName>
</protein>
<dbReference type="RefSeq" id="WP_160843139.1">
    <property type="nucleotide sequence ID" value="NZ_WVHT01000001.1"/>
</dbReference>
<name>A0A7K1Y6E1_9SPHI</name>
<dbReference type="InterPro" id="IPR017853">
    <property type="entry name" value="GH"/>
</dbReference>
<feature type="domain" description="Asl1-like glycosyl hydrolase catalytic" evidence="1">
    <location>
        <begin position="224"/>
        <end position="317"/>
    </location>
</feature>
<evidence type="ECO:0000313" key="3">
    <source>
        <dbReference type="Proteomes" id="UP000466586"/>
    </source>
</evidence>
<proteinExistence type="predicted"/>
<dbReference type="EMBL" id="WVHT01000001">
    <property type="protein sequence ID" value="MXV49981.1"/>
    <property type="molecule type" value="Genomic_DNA"/>
</dbReference>
<dbReference type="Gene3D" id="3.20.20.80">
    <property type="entry name" value="Glycosidases"/>
    <property type="match status" value="1"/>
</dbReference>
<dbReference type="InterPro" id="IPR024655">
    <property type="entry name" value="Asl1_glyco_hydro_catalytic"/>
</dbReference>
<dbReference type="Pfam" id="PF11790">
    <property type="entry name" value="Glyco_hydro_cc"/>
    <property type="match status" value="1"/>
</dbReference>
<evidence type="ECO:0000313" key="2">
    <source>
        <dbReference type="EMBL" id="MXV49981.1"/>
    </source>
</evidence>
<evidence type="ECO:0000259" key="1">
    <source>
        <dbReference type="Pfam" id="PF11790"/>
    </source>
</evidence>
<comment type="caution">
    <text evidence="2">The sequence shown here is derived from an EMBL/GenBank/DDBJ whole genome shotgun (WGS) entry which is preliminary data.</text>
</comment>
<accession>A0A7K1Y6E1</accession>
<dbReference type="AlphaFoldDB" id="A0A7K1Y6E1"/>
<dbReference type="Proteomes" id="UP000466586">
    <property type="component" value="Unassembled WGS sequence"/>
</dbReference>